<dbReference type="InterPro" id="IPR049557">
    <property type="entry name" value="Transketolase_CS"/>
</dbReference>
<dbReference type="SMART" id="SM00861">
    <property type="entry name" value="Transket_pyr"/>
    <property type="match status" value="1"/>
</dbReference>
<dbReference type="RefSeq" id="WP_157290658.1">
    <property type="nucleotide sequence ID" value="NZ_WQRF01000003.1"/>
</dbReference>
<dbReference type="GO" id="GO:0046872">
    <property type="term" value="F:metal ion binding"/>
    <property type="evidence" value="ECO:0007669"/>
    <property type="project" value="UniProtKB-KW"/>
</dbReference>
<evidence type="ECO:0000256" key="15">
    <source>
        <dbReference type="PIRSR" id="PIRSR605478-2"/>
    </source>
</evidence>
<keyword evidence="11 16" id="KW-0786">Thiamine pyrophosphate</keyword>
<dbReference type="Pfam" id="PF22613">
    <property type="entry name" value="Transketolase_C_1"/>
    <property type="match status" value="1"/>
</dbReference>
<comment type="catalytic activity">
    <reaction evidence="12 19">
        <text>D-sedoheptulose 7-phosphate + D-glyceraldehyde 3-phosphate = aldehydo-D-ribose 5-phosphate + D-xylulose 5-phosphate</text>
        <dbReference type="Rhea" id="RHEA:10508"/>
        <dbReference type="ChEBI" id="CHEBI:57483"/>
        <dbReference type="ChEBI" id="CHEBI:57737"/>
        <dbReference type="ChEBI" id="CHEBI:58273"/>
        <dbReference type="ChEBI" id="CHEBI:59776"/>
        <dbReference type="EC" id="2.2.1.1"/>
    </reaction>
</comment>
<feature type="site" description="Important for catalytic activity" evidence="18">
    <location>
        <position position="29"/>
    </location>
</feature>
<feature type="site" description="Important for catalytic activity" evidence="18">
    <location>
        <position position="260"/>
    </location>
</feature>
<evidence type="ECO:0000256" key="17">
    <source>
        <dbReference type="PIRSR" id="PIRSR605478-4"/>
    </source>
</evidence>
<feature type="binding site" evidence="16">
    <location>
        <position position="157"/>
    </location>
    <ligand>
        <name>thiamine diphosphate</name>
        <dbReference type="ChEBI" id="CHEBI:58937"/>
    </ligand>
</feature>
<dbReference type="InterPro" id="IPR020826">
    <property type="entry name" value="Transketolase_BS"/>
</dbReference>
<dbReference type="Gene3D" id="3.40.50.970">
    <property type="match status" value="2"/>
</dbReference>
<dbReference type="GO" id="GO:0005829">
    <property type="term" value="C:cytosol"/>
    <property type="evidence" value="ECO:0007669"/>
    <property type="project" value="TreeGrafter"/>
</dbReference>
<feature type="binding site" evidence="16">
    <location>
        <begin position="118"/>
        <end position="120"/>
    </location>
    <ligand>
        <name>thiamine diphosphate</name>
        <dbReference type="ChEBI" id="CHEBI:58937"/>
    </ligand>
</feature>
<feature type="binding site" evidence="15">
    <location>
        <position position="465"/>
    </location>
    <ligand>
        <name>substrate</name>
    </ligand>
</feature>
<dbReference type="SUPFAM" id="SSF52518">
    <property type="entry name" value="Thiamin diphosphate-binding fold (THDP-binding)"/>
    <property type="match status" value="2"/>
</dbReference>
<dbReference type="GO" id="GO:0009052">
    <property type="term" value="P:pentose-phosphate shunt, non-oxidative branch"/>
    <property type="evidence" value="ECO:0007669"/>
    <property type="project" value="UniProtKB-ARBA"/>
</dbReference>
<dbReference type="PANTHER" id="PTHR43522:SF2">
    <property type="entry name" value="TRANSKETOLASE 1-RELATED"/>
    <property type="match status" value="1"/>
</dbReference>
<comment type="subunit">
    <text evidence="4 19">Homodimer.</text>
</comment>
<dbReference type="FunFam" id="3.40.50.970:FF:000004">
    <property type="entry name" value="Transketolase"/>
    <property type="match status" value="1"/>
</dbReference>
<comment type="cofactor">
    <cofactor evidence="16">
        <name>thiamine diphosphate</name>
        <dbReference type="ChEBI" id="CHEBI:58937"/>
    </cofactor>
    <text evidence="16">Binds 1 thiamine pyrophosphate per subunit. During the reaction, the substrate forms a covalent intermediate with the cofactor.</text>
</comment>
<dbReference type="Proteomes" id="UP000438106">
    <property type="component" value="Unassembled WGS sequence"/>
</dbReference>
<dbReference type="GO" id="GO:0019253">
    <property type="term" value="P:reductive pentose-phosphate cycle"/>
    <property type="evidence" value="ECO:0007669"/>
    <property type="project" value="UniProtKB-KW"/>
</dbReference>
<comment type="cofactor">
    <cofactor evidence="2">
        <name>Co(2+)</name>
        <dbReference type="ChEBI" id="CHEBI:48828"/>
    </cofactor>
</comment>
<comment type="caution">
    <text evidence="21">The sequence shown here is derived from an EMBL/GenBank/DDBJ whole genome shotgun (WGS) entry which is preliminary data.</text>
</comment>
<evidence type="ECO:0000256" key="11">
    <source>
        <dbReference type="ARBA" id="ARBA00023052"/>
    </source>
</evidence>
<dbReference type="InterPro" id="IPR009014">
    <property type="entry name" value="Transketo_C/PFOR_II"/>
</dbReference>
<organism evidence="21 22">
    <name type="scientific">Devosia marina</name>
    <dbReference type="NCBI Taxonomy" id="2683198"/>
    <lineage>
        <taxon>Bacteria</taxon>
        <taxon>Pseudomonadati</taxon>
        <taxon>Pseudomonadota</taxon>
        <taxon>Alphaproteobacteria</taxon>
        <taxon>Hyphomicrobiales</taxon>
        <taxon>Devosiaceae</taxon>
        <taxon>Devosia</taxon>
    </lineage>
</organism>
<feature type="binding site" evidence="15">
    <location>
        <position position="260"/>
    </location>
    <ligand>
        <name>substrate</name>
    </ligand>
</feature>
<keyword evidence="9 19" id="KW-0106">Calcium</keyword>
<feature type="binding site" evidence="17">
    <location>
        <position position="188"/>
    </location>
    <ligand>
        <name>Mg(2+)</name>
        <dbReference type="ChEBI" id="CHEBI:18420"/>
    </ligand>
</feature>
<feature type="binding site" evidence="15">
    <location>
        <position position="516"/>
    </location>
    <ligand>
        <name>substrate</name>
    </ligand>
</feature>
<comment type="cofactor">
    <cofactor evidence="1">
        <name>Ca(2+)</name>
        <dbReference type="ChEBI" id="CHEBI:29108"/>
    </cofactor>
</comment>
<feature type="binding site" evidence="15">
    <location>
        <position position="380"/>
    </location>
    <ligand>
        <name>substrate</name>
    </ligand>
</feature>
<dbReference type="FunFam" id="3.40.50.920:FF:000003">
    <property type="entry name" value="Transketolase"/>
    <property type="match status" value="1"/>
</dbReference>
<evidence type="ECO:0000313" key="22">
    <source>
        <dbReference type="Proteomes" id="UP000438106"/>
    </source>
</evidence>
<evidence type="ECO:0000256" key="14">
    <source>
        <dbReference type="PIRSR" id="PIRSR605478-1"/>
    </source>
</evidence>
<evidence type="ECO:0000256" key="9">
    <source>
        <dbReference type="ARBA" id="ARBA00022837"/>
    </source>
</evidence>
<dbReference type="FunFam" id="3.40.50.970:FF:000003">
    <property type="entry name" value="Transketolase"/>
    <property type="match status" value="1"/>
</dbReference>
<evidence type="ECO:0000256" key="12">
    <source>
        <dbReference type="ARBA" id="ARBA00049473"/>
    </source>
</evidence>
<evidence type="ECO:0000256" key="16">
    <source>
        <dbReference type="PIRSR" id="PIRSR605478-3"/>
    </source>
</evidence>
<dbReference type="InterPro" id="IPR005475">
    <property type="entry name" value="Transketolase-like_Pyr-bd"/>
</dbReference>
<feature type="binding site" evidence="16">
    <location>
        <position position="69"/>
    </location>
    <ligand>
        <name>thiamine diphosphate</name>
        <dbReference type="ChEBI" id="CHEBI:58937"/>
    </ligand>
</feature>
<evidence type="ECO:0000256" key="3">
    <source>
        <dbReference type="ARBA" id="ARBA00007131"/>
    </source>
</evidence>
<evidence type="ECO:0000256" key="6">
    <source>
        <dbReference type="ARBA" id="ARBA00022567"/>
    </source>
</evidence>
<reference evidence="21 22" key="1">
    <citation type="submission" date="2019-12" db="EMBL/GenBank/DDBJ databases">
        <title>Devosia maris sp. nov., isolated from the deep seawater.</title>
        <authorList>
            <person name="Liu Y."/>
        </authorList>
    </citation>
    <scope>NUCLEOTIDE SEQUENCE [LARGE SCALE GENOMIC DNA]</scope>
    <source>
        <strain evidence="21 22">L53-10-65</strain>
    </source>
</reference>
<dbReference type="Gene3D" id="3.40.50.920">
    <property type="match status" value="1"/>
</dbReference>
<name>A0A7X3FT91_9HYPH</name>
<keyword evidence="22" id="KW-1185">Reference proteome</keyword>
<evidence type="ECO:0000256" key="19">
    <source>
        <dbReference type="RuleBase" id="RU004996"/>
    </source>
</evidence>
<feature type="binding site" evidence="17">
    <location>
        <position position="186"/>
    </location>
    <ligand>
        <name>Mg(2+)</name>
        <dbReference type="ChEBI" id="CHEBI:18420"/>
    </ligand>
</feature>
<evidence type="ECO:0000256" key="8">
    <source>
        <dbReference type="ARBA" id="ARBA00022723"/>
    </source>
</evidence>
<feature type="binding site" evidence="17">
    <location>
        <position position="156"/>
    </location>
    <ligand>
        <name>Mg(2+)</name>
        <dbReference type="ChEBI" id="CHEBI:18420"/>
    </ligand>
</feature>
<dbReference type="InterPro" id="IPR005474">
    <property type="entry name" value="Transketolase_N"/>
</dbReference>
<feature type="active site" description="Proton donor" evidence="14">
    <location>
        <position position="407"/>
    </location>
</feature>
<gene>
    <name evidence="21" type="primary">tkt</name>
    <name evidence="21" type="ORF">GO014_12500</name>
</gene>
<accession>A0A7X3FT91</accession>
<feature type="binding site" evidence="15">
    <location>
        <position position="469"/>
    </location>
    <ligand>
        <name>substrate</name>
    </ligand>
</feature>
<dbReference type="CDD" id="cd07033">
    <property type="entry name" value="TPP_PYR_DXS_TK_like"/>
    <property type="match status" value="1"/>
</dbReference>
<sequence length="657" mass="70096">MTNTAQQNDLANAIRSLSMDAVEKANSGHPGLPMGCADIATVLFTKVMKFDPADSKWADRDRFVLSAGHGSMLLYSALYLLGYEDMTIEEVKNFRQLGSKTAGHPEYGFAEGIETTTGPLGQGIGNAVGMAIAEAKLAAEFGADIVDHYTWCLAGDGCLMEGISQEAIALAGHLKLNKLVVIWDNNNITIDGAVSNADSTDQVARFQASGWNTIEIDGHDQAAIEKALLDAKKSDKPTMIAAKTTIGFGAPKKAGTNKVHGSPLGAEELAGAKEALGITYPAFEVPAETLEAWRAAGRRSQNVRGEWLSRLGASAHKAEFERRMAGQLPAGFADAMNDYKRQLSTDKPKVASRKASQMALEIINAIVPETQGGSADLTGSNLTNTKETLPFQADNYSGRYMMYGIREHAMAAAMNGIALHGGLIPYGGTFMCFTDYARPAIRLSALMHQRVVYVMTHDSIGLGEDGPTHQPVEHMSAMRAIPNLLVFRPADAVETAECWQLALEADSMPSILALSRQNLPTVRTEHTAENLSAKGAYTLVGPADADAVIFATGSEVAIAVEAQKELTEKGVSARVVSVPSMELFNKQSDAYKAEVLGSAKVRVAVEAGIEMSWNKLLGDKGKFVGMNSFGASGKIDDLYAHFGITSDAVVEAVTSQL</sequence>
<feature type="binding site" evidence="16">
    <location>
        <position position="260"/>
    </location>
    <ligand>
        <name>thiamine diphosphate</name>
        <dbReference type="ChEBI" id="CHEBI:58937"/>
    </ligand>
</feature>
<dbReference type="InterPro" id="IPR029061">
    <property type="entry name" value="THDP-binding"/>
</dbReference>
<evidence type="ECO:0000256" key="1">
    <source>
        <dbReference type="ARBA" id="ARBA00001913"/>
    </source>
</evidence>
<protein>
    <recommendedName>
        <fullName evidence="5 13">Transketolase</fullName>
        <ecNumber evidence="5 13">2.2.1.1</ecNumber>
    </recommendedName>
</protein>
<feature type="domain" description="Transketolase-like pyrimidine-binding" evidence="20">
    <location>
        <begin position="350"/>
        <end position="521"/>
    </location>
</feature>
<dbReference type="GO" id="GO:0004802">
    <property type="term" value="F:transketolase activity"/>
    <property type="evidence" value="ECO:0007669"/>
    <property type="project" value="UniProtKB-UniRule"/>
</dbReference>
<evidence type="ECO:0000256" key="13">
    <source>
        <dbReference type="NCBIfam" id="TIGR00232"/>
    </source>
</evidence>
<dbReference type="PROSITE" id="PS00802">
    <property type="entry name" value="TRANSKETOLASE_2"/>
    <property type="match status" value="1"/>
</dbReference>
<keyword evidence="6" id="KW-0113">Calvin cycle</keyword>
<dbReference type="PROSITE" id="PS00801">
    <property type="entry name" value="TRANSKETOLASE_1"/>
    <property type="match status" value="1"/>
</dbReference>
<evidence type="ECO:0000256" key="2">
    <source>
        <dbReference type="ARBA" id="ARBA00001941"/>
    </source>
</evidence>
<dbReference type="CDD" id="cd02012">
    <property type="entry name" value="TPP_TK"/>
    <property type="match status" value="1"/>
</dbReference>
<keyword evidence="7 19" id="KW-0808">Transferase</keyword>
<dbReference type="AlphaFoldDB" id="A0A7X3FT91"/>
<dbReference type="PANTHER" id="PTHR43522">
    <property type="entry name" value="TRANSKETOLASE"/>
    <property type="match status" value="1"/>
</dbReference>
<evidence type="ECO:0000256" key="18">
    <source>
        <dbReference type="PIRSR" id="PIRSR605478-5"/>
    </source>
</evidence>
<dbReference type="InterPro" id="IPR033247">
    <property type="entry name" value="Transketolase_fam"/>
</dbReference>
<proteinExistence type="inferred from homology"/>
<feature type="binding site" evidence="16">
    <location>
        <position position="433"/>
    </location>
    <ligand>
        <name>thiamine diphosphate</name>
        <dbReference type="ChEBI" id="CHEBI:58937"/>
    </ligand>
</feature>
<evidence type="ECO:0000259" key="20">
    <source>
        <dbReference type="SMART" id="SM00861"/>
    </source>
</evidence>
<evidence type="ECO:0000313" key="21">
    <source>
        <dbReference type="EMBL" id="MVS99842.1"/>
    </source>
</evidence>
<feature type="binding site" evidence="15">
    <location>
        <position position="457"/>
    </location>
    <ligand>
        <name>substrate</name>
    </ligand>
</feature>
<dbReference type="NCBIfam" id="TIGR00232">
    <property type="entry name" value="tktlase_bact"/>
    <property type="match status" value="1"/>
</dbReference>
<evidence type="ECO:0000256" key="5">
    <source>
        <dbReference type="ARBA" id="ARBA00013152"/>
    </source>
</evidence>
<evidence type="ECO:0000256" key="10">
    <source>
        <dbReference type="ARBA" id="ARBA00022842"/>
    </source>
</evidence>
<keyword evidence="8 17" id="KW-0479">Metal-binding</keyword>
<comment type="function">
    <text evidence="19">Catalyzes the transfer of a two-carbon ketol group from a ketose donor to an aldose acceptor, via a covalent intermediate with the cofactor thiamine pyrophosphate.</text>
</comment>
<dbReference type="InterPro" id="IPR055152">
    <property type="entry name" value="Transketolase-like_C_2"/>
</dbReference>
<dbReference type="EC" id="2.2.1.1" evidence="5 13"/>
<dbReference type="Pfam" id="PF02779">
    <property type="entry name" value="Transket_pyr"/>
    <property type="match status" value="1"/>
</dbReference>
<dbReference type="EMBL" id="WQRF01000003">
    <property type="protein sequence ID" value="MVS99842.1"/>
    <property type="molecule type" value="Genomic_DNA"/>
</dbReference>
<comment type="cofactor">
    <cofactor evidence="19">
        <name>Mg(2+)</name>
        <dbReference type="ChEBI" id="CHEBI:18420"/>
    </cofactor>
    <cofactor evidence="19">
        <name>Ca(2+)</name>
        <dbReference type="ChEBI" id="CHEBI:29108"/>
    </cofactor>
    <cofactor evidence="19">
        <name>Mn(2+)</name>
        <dbReference type="ChEBI" id="CHEBI:29035"/>
    </cofactor>
    <cofactor evidence="19">
        <name>Co(2+)</name>
        <dbReference type="ChEBI" id="CHEBI:48828"/>
    </cofactor>
    <text evidence="19">Binds 1 Mg(2+) ion per subunit. Can also utilize other divalent metal cations, such as Ca(2+), Mn(2+) and Co(2+).</text>
</comment>
<feature type="binding site" evidence="15">
    <location>
        <position position="29"/>
    </location>
    <ligand>
        <name>substrate</name>
    </ligand>
</feature>
<feature type="binding site" evidence="16">
    <location>
        <position position="186"/>
    </location>
    <ligand>
        <name>thiamine diphosphate</name>
        <dbReference type="ChEBI" id="CHEBI:58937"/>
    </ligand>
</feature>
<dbReference type="SUPFAM" id="SSF52922">
    <property type="entry name" value="TK C-terminal domain-like"/>
    <property type="match status" value="1"/>
</dbReference>
<dbReference type="InterPro" id="IPR005478">
    <property type="entry name" value="Transketolase_bac-like"/>
</dbReference>
<evidence type="ECO:0000256" key="4">
    <source>
        <dbReference type="ARBA" id="ARBA00011738"/>
    </source>
</evidence>
<comment type="cofactor">
    <cofactor evidence="17">
        <name>Mg(2+)</name>
        <dbReference type="ChEBI" id="CHEBI:18420"/>
    </cofactor>
    <text evidence="17">Binds 1 Mg(2+) ion per subunit. Can also utilize other divalent metal cations, such as Ca(2+), Mn(2+) and Co(2+).</text>
</comment>
<keyword evidence="10 17" id="KW-0460">Magnesium</keyword>
<dbReference type="Pfam" id="PF00456">
    <property type="entry name" value="Transketolase_N"/>
    <property type="match status" value="1"/>
</dbReference>
<feature type="binding site" evidence="15">
    <location>
        <position position="353"/>
    </location>
    <ligand>
        <name>substrate</name>
    </ligand>
</feature>
<comment type="similarity">
    <text evidence="3 19">Belongs to the transketolase family.</text>
</comment>
<evidence type="ECO:0000256" key="7">
    <source>
        <dbReference type="ARBA" id="ARBA00022679"/>
    </source>
</evidence>